<keyword evidence="9" id="KW-1185">Reference proteome</keyword>
<dbReference type="Proteomes" id="UP000198597">
    <property type="component" value="Unassembled WGS sequence"/>
</dbReference>
<evidence type="ECO:0000256" key="4">
    <source>
        <dbReference type="ARBA" id="ARBA00022475"/>
    </source>
</evidence>
<keyword evidence="4" id="KW-1003">Cell membrane</keyword>
<keyword evidence="5" id="KW-0812">Transmembrane</keyword>
<dbReference type="AlphaFoldDB" id="A0A1H0LZ57"/>
<keyword evidence="7" id="KW-0472">Membrane</keyword>
<proteinExistence type="inferred from homology"/>
<organism evidence="8 9">
    <name type="scientific">Clostridium gasigenes</name>
    <dbReference type="NCBI Taxonomy" id="94869"/>
    <lineage>
        <taxon>Bacteria</taxon>
        <taxon>Bacillati</taxon>
        <taxon>Bacillota</taxon>
        <taxon>Clostridia</taxon>
        <taxon>Eubacteriales</taxon>
        <taxon>Clostridiaceae</taxon>
        <taxon>Clostridium</taxon>
    </lineage>
</organism>
<dbReference type="PANTHER" id="PTHR43057:SF1">
    <property type="entry name" value="ARSENICAL-RESISTANCE PROTEIN 3"/>
    <property type="match status" value="1"/>
</dbReference>
<dbReference type="InterPro" id="IPR004706">
    <property type="entry name" value="Arsenical-R_Acr3"/>
</dbReference>
<comment type="similarity">
    <text evidence="2">Belongs to the arsenical resistance-3 (ACR3) (TC 2.A.59) family.</text>
</comment>
<evidence type="ECO:0000256" key="3">
    <source>
        <dbReference type="ARBA" id="ARBA00022448"/>
    </source>
</evidence>
<dbReference type="PANTHER" id="PTHR43057">
    <property type="entry name" value="ARSENITE EFFLUX TRANSPORTER"/>
    <property type="match status" value="1"/>
</dbReference>
<evidence type="ECO:0000256" key="6">
    <source>
        <dbReference type="ARBA" id="ARBA00022989"/>
    </source>
</evidence>
<dbReference type="GO" id="GO:0015105">
    <property type="term" value="F:arsenite transmembrane transporter activity"/>
    <property type="evidence" value="ECO:0007669"/>
    <property type="project" value="TreeGrafter"/>
</dbReference>
<dbReference type="Pfam" id="PF01758">
    <property type="entry name" value="SBF"/>
    <property type="match status" value="1"/>
</dbReference>
<protein>
    <submittedName>
        <fullName evidence="8">Arsenite efflux pump ArsB, ACR3 family</fullName>
    </submittedName>
</protein>
<dbReference type="Gene3D" id="1.20.1530.20">
    <property type="match status" value="1"/>
</dbReference>
<comment type="subcellular location">
    <subcellularLocation>
        <location evidence="1">Cell membrane</location>
        <topology evidence="1">Multi-pass membrane protein</topology>
    </subcellularLocation>
</comment>
<name>A0A1H0LZ57_9CLOT</name>
<accession>A0A1H0LZ57</accession>
<sequence>MNDINKFQSGILLLLIFISVLLGQVSIIGLAAGYVIIPALIIMLFLLFIQIPISDIGKSIKNIKFTAITVVINFIWTPILVFLLGRVFLSNDPDLLIGFVMLMVTPCTDWYLIFIARAKGNRALGASLLPLNFILQIILLPLYILIIGGTSVKLDVVNLLTSTIVSLLIPLVLASIYRKIILSKKGENYFEKVISKKACKFQGWFLNLAIATMFASQGRLLITNPQVLFKLLIPILLFFIINLIIGQWIGKLFKLQYEDKVVLKLTTLARNSPIALAIAVLSFPDKPIIALALVIGPLIELPVLLIISSILLKGRKIAKVI</sequence>
<dbReference type="GO" id="GO:0015104">
    <property type="term" value="F:antimonite transmembrane transporter activity"/>
    <property type="evidence" value="ECO:0007669"/>
    <property type="project" value="TreeGrafter"/>
</dbReference>
<keyword evidence="6" id="KW-1133">Transmembrane helix</keyword>
<evidence type="ECO:0000256" key="7">
    <source>
        <dbReference type="ARBA" id="ARBA00023136"/>
    </source>
</evidence>
<dbReference type="OrthoDB" id="3254016at2"/>
<dbReference type="GO" id="GO:0015297">
    <property type="term" value="F:antiporter activity"/>
    <property type="evidence" value="ECO:0007669"/>
    <property type="project" value="InterPro"/>
</dbReference>
<dbReference type="InterPro" id="IPR002657">
    <property type="entry name" value="BilAc:Na_symport/Acr3"/>
</dbReference>
<dbReference type="RefSeq" id="WP_089965023.1">
    <property type="nucleotide sequence ID" value="NZ_FNJM01000001.1"/>
</dbReference>
<evidence type="ECO:0000313" key="9">
    <source>
        <dbReference type="Proteomes" id="UP000198597"/>
    </source>
</evidence>
<dbReference type="GO" id="GO:0005886">
    <property type="term" value="C:plasma membrane"/>
    <property type="evidence" value="ECO:0007669"/>
    <property type="project" value="UniProtKB-SubCell"/>
</dbReference>
<evidence type="ECO:0000313" key="8">
    <source>
        <dbReference type="EMBL" id="SDO73394.1"/>
    </source>
</evidence>
<dbReference type="InterPro" id="IPR038770">
    <property type="entry name" value="Na+/solute_symporter_sf"/>
</dbReference>
<dbReference type="STRING" id="94869.SAMN04488529_101254"/>
<gene>
    <name evidence="8" type="ORF">SAMN04488529_101254</name>
</gene>
<evidence type="ECO:0000256" key="2">
    <source>
        <dbReference type="ARBA" id="ARBA00010110"/>
    </source>
</evidence>
<evidence type="ECO:0000256" key="1">
    <source>
        <dbReference type="ARBA" id="ARBA00004651"/>
    </source>
</evidence>
<reference evidence="8 9" key="1">
    <citation type="submission" date="2016-10" db="EMBL/GenBank/DDBJ databases">
        <authorList>
            <person name="de Groot N.N."/>
        </authorList>
    </citation>
    <scope>NUCLEOTIDE SEQUENCE [LARGE SCALE GENOMIC DNA]</scope>
    <source>
        <strain evidence="8 9">DSM 12272</strain>
    </source>
</reference>
<dbReference type="EMBL" id="FNJM01000001">
    <property type="protein sequence ID" value="SDO73394.1"/>
    <property type="molecule type" value="Genomic_DNA"/>
</dbReference>
<evidence type="ECO:0000256" key="5">
    <source>
        <dbReference type="ARBA" id="ARBA00022692"/>
    </source>
</evidence>
<keyword evidence="3" id="KW-0813">Transport</keyword>